<dbReference type="InterPro" id="IPR025669">
    <property type="entry name" value="AAA_dom"/>
</dbReference>
<protein>
    <submittedName>
        <fullName evidence="5">Chromosome partitioning protein</fullName>
    </submittedName>
</protein>
<dbReference type="Pfam" id="PF13614">
    <property type="entry name" value="AAA_31"/>
    <property type="match status" value="1"/>
</dbReference>
<dbReference type="InterPro" id="IPR050678">
    <property type="entry name" value="DNA_Partitioning_ATPase"/>
</dbReference>
<evidence type="ECO:0000256" key="1">
    <source>
        <dbReference type="ARBA" id="ARBA00006976"/>
    </source>
</evidence>
<name>A0A1G7DWT5_9NOCA</name>
<evidence type="ECO:0000256" key="2">
    <source>
        <dbReference type="ARBA" id="ARBA00059092"/>
    </source>
</evidence>
<reference evidence="5 6" key="1">
    <citation type="submission" date="2016-10" db="EMBL/GenBank/DDBJ databases">
        <authorList>
            <person name="de Groot N.N."/>
        </authorList>
    </citation>
    <scope>NUCLEOTIDE SEQUENCE [LARGE SCALE GENOMIC DNA]</scope>
    <source>
        <strain evidence="5 6">JCM 11308</strain>
    </source>
</reference>
<evidence type="ECO:0000259" key="4">
    <source>
        <dbReference type="Pfam" id="PF13614"/>
    </source>
</evidence>
<dbReference type="SUPFAM" id="SSF52540">
    <property type="entry name" value="P-loop containing nucleoside triphosphate hydrolases"/>
    <property type="match status" value="1"/>
</dbReference>
<evidence type="ECO:0000313" key="5">
    <source>
        <dbReference type="EMBL" id="SDE55666.1"/>
    </source>
</evidence>
<dbReference type="Gene3D" id="3.40.50.300">
    <property type="entry name" value="P-loop containing nucleotide triphosphate hydrolases"/>
    <property type="match status" value="1"/>
</dbReference>
<dbReference type="CDD" id="cd02042">
    <property type="entry name" value="ParAB_family"/>
    <property type="match status" value="1"/>
</dbReference>
<evidence type="ECO:0000256" key="3">
    <source>
        <dbReference type="SAM" id="MobiDB-lite"/>
    </source>
</evidence>
<dbReference type="STRING" id="168276.SAMN05444580_12119"/>
<dbReference type="AlphaFoldDB" id="A0A1G7DWT5"/>
<accession>A0A1G7DWT5</accession>
<feature type="region of interest" description="Disordered" evidence="3">
    <location>
        <begin position="1"/>
        <end position="32"/>
    </location>
</feature>
<comment type="similarity">
    <text evidence="1">Belongs to the ParA family.</text>
</comment>
<evidence type="ECO:0000313" key="6">
    <source>
        <dbReference type="Proteomes" id="UP000199417"/>
    </source>
</evidence>
<organism evidence="5 6">
    <name type="scientific">Rhodococcus tukisamuensis</name>
    <dbReference type="NCBI Taxonomy" id="168276"/>
    <lineage>
        <taxon>Bacteria</taxon>
        <taxon>Bacillati</taxon>
        <taxon>Actinomycetota</taxon>
        <taxon>Actinomycetes</taxon>
        <taxon>Mycobacteriales</taxon>
        <taxon>Nocardiaceae</taxon>
        <taxon>Rhodococcus</taxon>
    </lineage>
</organism>
<dbReference type="RefSeq" id="WP_072846524.1">
    <property type="nucleotide sequence ID" value="NZ_FNAB01000021.1"/>
</dbReference>
<sequence>MSGGPAVSRETGHDPSKPTNGDGVNPYPASAYSGISLEETPIGAAAQRASQVLHPHGVSMPRPNRRRVLTIANQKGGVGKTTTAVNLASSLAVLGLTVLVVDLDPQGNASTALGVPHHSGTPSSYELLIGEVTAAEAIQQSPHSDRLYCIPATIDLAGAEIELVSMVAREGRLKTALAPAALAGVDVDFILIDCPPSLGLLTVNAMVAAQEVLIPIQCEYYALEGVGQLLRNIELVQSHLNPDLHVSTVLLTMYDGRTKLADQVAEEVRKHFGDRVLRAVIPRSVKVSEAPGYGMTVLDYDPGSRGAMSYLDAGRELAARTATMNAQET</sequence>
<comment type="function">
    <text evidence="2">May play a role in septum formation.</text>
</comment>
<dbReference type="PANTHER" id="PTHR13696">
    <property type="entry name" value="P-LOOP CONTAINING NUCLEOSIDE TRIPHOSPHATE HYDROLASE"/>
    <property type="match status" value="1"/>
</dbReference>
<gene>
    <name evidence="5" type="ORF">SAMN05444580_12119</name>
</gene>
<dbReference type="PANTHER" id="PTHR13696:SF52">
    <property type="entry name" value="PARA FAMILY PROTEIN CT_582"/>
    <property type="match status" value="1"/>
</dbReference>
<keyword evidence="6" id="KW-1185">Reference proteome</keyword>
<dbReference type="Proteomes" id="UP000199417">
    <property type="component" value="Unassembled WGS sequence"/>
</dbReference>
<dbReference type="EMBL" id="FNAB01000021">
    <property type="protein sequence ID" value="SDE55666.1"/>
    <property type="molecule type" value="Genomic_DNA"/>
</dbReference>
<dbReference type="InterPro" id="IPR027417">
    <property type="entry name" value="P-loop_NTPase"/>
</dbReference>
<proteinExistence type="inferred from homology"/>
<feature type="domain" description="AAA" evidence="4">
    <location>
        <begin position="67"/>
        <end position="245"/>
    </location>
</feature>
<dbReference type="FunFam" id="3.40.50.300:FF:000285">
    <property type="entry name" value="Sporulation initiation inhibitor Soj"/>
    <property type="match status" value="1"/>
</dbReference>